<dbReference type="AlphaFoldDB" id="A0AAD8ECT2"/>
<comment type="caution">
    <text evidence="1">The sequence shown here is derived from an EMBL/GenBank/DDBJ whole genome shotgun (WGS) entry which is preliminary data.</text>
</comment>
<dbReference type="InterPro" id="IPR029063">
    <property type="entry name" value="SAM-dependent_MTases_sf"/>
</dbReference>
<dbReference type="InterPro" id="IPR019410">
    <property type="entry name" value="Methyltransf_16"/>
</dbReference>
<evidence type="ECO:0000313" key="2">
    <source>
        <dbReference type="Proteomes" id="UP001233999"/>
    </source>
</evidence>
<gene>
    <name evidence="1" type="ORF">L9F63_020580</name>
</gene>
<evidence type="ECO:0008006" key="3">
    <source>
        <dbReference type="Google" id="ProtNLM"/>
    </source>
</evidence>
<accession>A0AAD8ECT2</accession>
<protein>
    <recommendedName>
        <fullName evidence="3">Protein-lysine methyltransferase METTL21D</fullName>
    </recommendedName>
</protein>
<dbReference type="Proteomes" id="UP001233999">
    <property type="component" value="Unassembled WGS sequence"/>
</dbReference>
<keyword evidence="2" id="KW-1185">Reference proteome</keyword>
<dbReference type="Gene3D" id="3.40.50.150">
    <property type="entry name" value="Vaccinia Virus protein VP39"/>
    <property type="match status" value="1"/>
</dbReference>
<reference evidence="1" key="2">
    <citation type="submission" date="2023-05" db="EMBL/GenBank/DDBJ databases">
        <authorList>
            <person name="Fouks B."/>
        </authorList>
    </citation>
    <scope>NUCLEOTIDE SEQUENCE</scope>
    <source>
        <strain evidence="1">Stay&amp;Tobe</strain>
        <tissue evidence="1">Testes</tissue>
    </source>
</reference>
<dbReference type="EMBL" id="JASPKZ010007310">
    <property type="protein sequence ID" value="KAJ9585072.1"/>
    <property type="molecule type" value="Genomic_DNA"/>
</dbReference>
<dbReference type="SUPFAM" id="SSF53335">
    <property type="entry name" value="S-adenosyl-L-methionine-dependent methyltransferases"/>
    <property type="match status" value="1"/>
</dbReference>
<name>A0AAD8ECT2_DIPPU</name>
<dbReference type="GO" id="GO:0032991">
    <property type="term" value="C:protein-containing complex"/>
    <property type="evidence" value="ECO:0007669"/>
    <property type="project" value="TreeGrafter"/>
</dbReference>
<organism evidence="1 2">
    <name type="scientific">Diploptera punctata</name>
    <name type="common">Pacific beetle cockroach</name>
    <dbReference type="NCBI Taxonomy" id="6984"/>
    <lineage>
        <taxon>Eukaryota</taxon>
        <taxon>Metazoa</taxon>
        <taxon>Ecdysozoa</taxon>
        <taxon>Arthropoda</taxon>
        <taxon>Hexapoda</taxon>
        <taxon>Insecta</taxon>
        <taxon>Pterygota</taxon>
        <taxon>Neoptera</taxon>
        <taxon>Polyneoptera</taxon>
        <taxon>Dictyoptera</taxon>
        <taxon>Blattodea</taxon>
        <taxon>Blaberoidea</taxon>
        <taxon>Blaberidae</taxon>
        <taxon>Diplopterinae</taxon>
        <taxon>Diploptera</taxon>
    </lineage>
</organism>
<dbReference type="Pfam" id="PF10294">
    <property type="entry name" value="Methyltransf_16"/>
    <property type="match status" value="1"/>
</dbReference>
<dbReference type="GO" id="GO:0005829">
    <property type="term" value="C:cytosol"/>
    <property type="evidence" value="ECO:0007669"/>
    <property type="project" value="TreeGrafter"/>
</dbReference>
<sequence>MDGFFTRELEINSKTLTFYQKEIGDVSCVVWDAALVLSKYLERRYNNNDKLCLKEKSILELGAGLGCVGLTAACLGAQVMMTDLPEVMPLLEMNIEMNRQVWSSCGGKAHSQVLQWGADVNDSFKTPDIILLADCVYYEESVEPLVKTFRAMASTSTEIIISQEERDTDKQRHVWQNFEQELLKYFEVTKIPEQQQHPDYCSPDIVVLHAIKKVADIPKM</sequence>
<evidence type="ECO:0000313" key="1">
    <source>
        <dbReference type="EMBL" id="KAJ9585072.1"/>
    </source>
</evidence>
<proteinExistence type="predicted"/>
<reference evidence="1" key="1">
    <citation type="journal article" date="2023" name="IScience">
        <title>Live-bearing cockroach genome reveals convergent evolutionary mechanisms linked to viviparity in insects and beyond.</title>
        <authorList>
            <person name="Fouks B."/>
            <person name="Harrison M.C."/>
            <person name="Mikhailova A.A."/>
            <person name="Marchal E."/>
            <person name="English S."/>
            <person name="Carruthers M."/>
            <person name="Jennings E.C."/>
            <person name="Chiamaka E.L."/>
            <person name="Frigard R.A."/>
            <person name="Pippel M."/>
            <person name="Attardo G.M."/>
            <person name="Benoit J.B."/>
            <person name="Bornberg-Bauer E."/>
            <person name="Tobe S.S."/>
        </authorList>
    </citation>
    <scope>NUCLEOTIDE SEQUENCE</scope>
    <source>
        <strain evidence="1">Stay&amp;Tobe</strain>
    </source>
</reference>
<dbReference type="PANTHER" id="PTHR14614:SF44">
    <property type="entry name" value="PROTEIN N-LYSINE METHYLTRANSFERASE METTL21D"/>
    <property type="match status" value="1"/>
</dbReference>
<dbReference type="PANTHER" id="PTHR14614">
    <property type="entry name" value="HEPATOCELLULAR CARCINOMA-ASSOCIATED ANTIGEN"/>
    <property type="match status" value="1"/>
</dbReference>